<keyword evidence="2" id="KW-1185">Reference proteome</keyword>
<proteinExistence type="predicted"/>
<sequence length="67" mass="7724">MPKTIARILANDDAVGSDELEAAINYLDAKIRDAEFRDEPFPFLSYRNKVIFEATLELRRNGYMVKT</sequence>
<dbReference type="Proteomes" id="UP000320653">
    <property type="component" value="Unassembled WGS sequence"/>
</dbReference>
<evidence type="ECO:0000313" key="2">
    <source>
        <dbReference type="Proteomes" id="UP000320653"/>
    </source>
</evidence>
<organism evidence="1 2">
    <name type="scientific">Neorhizobium alkalisoli</name>
    <dbReference type="NCBI Taxonomy" id="528178"/>
    <lineage>
        <taxon>Bacteria</taxon>
        <taxon>Pseudomonadati</taxon>
        <taxon>Pseudomonadota</taxon>
        <taxon>Alphaproteobacteria</taxon>
        <taxon>Hyphomicrobiales</taxon>
        <taxon>Rhizobiaceae</taxon>
        <taxon>Rhizobium/Agrobacterium group</taxon>
        <taxon>Neorhizobium</taxon>
    </lineage>
</organism>
<reference evidence="1 2" key="1">
    <citation type="submission" date="2019-06" db="EMBL/GenBank/DDBJ databases">
        <title>Sorghum-associated microbial communities from plants grown in Nebraska, USA.</title>
        <authorList>
            <person name="Schachtman D."/>
        </authorList>
    </citation>
    <scope>NUCLEOTIDE SEQUENCE [LARGE SCALE GENOMIC DNA]</scope>
    <source>
        <strain evidence="1 2">1225</strain>
    </source>
</reference>
<gene>
    <name evidence="1" type="ORF">FHW37_102905</name>
</gene>
<protein>
    <submittedName>
        <fullName evidence="1">Uncharacterized protein</fullName>
    </submittedName>
</protein>
<evidence type="ECO:0000313" key="1">
    <source>
        <dbReference type="EMBL" id="TWF57262.1"/>
    </source>
</evidence>
<accession>A0A561R3R9</accession>
<name>A0A561R3R9_9HYPH</name>
<dbReference type="RefSeq" id="WP_145635650.1">
    <property type="nucleotide sequence ID" value="NZ_VIWP01000002.1"/>
</dbReference>
<dbReference type="OrthoDB" id="8395118at2"/>
<comment type="caution">
    <text evidence="1">The sequence shown here is derived from an EMBL/GenBank/DDBJ whole genome shotgun (WGS) entry which is preliminary data.</text>
</comment>
<dbReference type="EMBL" id="VIWP01000002">
    <property type="protein sequence ID" value="TWF57262.1"/>
    <property type="molecule type" value="Genomic_DNA"/>
</dbReference>
<dbReference type="AlphaFoldDB" id="A0A561R3R9"/>